<dbReference type="InterPro" id="IPR003103">
    <property type="entry name" value="BAG_domain"/>
</dbReference>
<sequence>MVSDIDLEWNPFPLEDDFFASRKKWLCERELSRWISDFNLNVKKAIEKEPFTFTFTDRIATEMEISPFHKTIRRLRSTTGRRGDSFAVQRIVEKAQFHRDEFVHDLTERVAAMEMSVEKLMDLKAKKDTKFEKAKPLPCACNVKKSFKKEWKGENGVKGKFSYKYEESKKKITDPITIIIPGAREGESKTIRVEKYTVINDTKSSDAKIRVIPLEECDGSSSSSSSHTDDDEASKKIQGVLARRRAAANAQLSWKGKKKELSPHDAAAIIQTCFREYLARRSQNLRSLRDLAVAKAKLKELRSLFTNYAYRRHLCRDAEEKQRFSEKTIVLLLTVDSIEGSNHLVREARRSMIQELESMLDAVDPQSPNKGAAGSNRRKFDLPESAPPQKEMETEVAQVVTVVDEENVGSLFS</sequence>
<dbReference type="GO" id="GO:0009506">
    <property type="term" value="C:plasmodesma"/>
    <property type="evidence" value="ECO:0007669"/>
    <property type="project" value="TreeGrafter"/>
</dbReference>
<dbReference type="Pfam" id="PF02179">
    <property type="entry name" value="BAG"/>
    <property type="match status" value="1"/>
</dbReference>
<reference evidence="4" key="1">
    <citation type="submission" date="2010-04" db="EMBL/GenBank/DDBJ databases">
        <authorList>
            <person name="Reid K.E."/>
            <person name="Liao N."/>
            <person name="Chan S."/>
            <person name="Docking R."/>
            <person name="Taylor G."/>
            <person name="Moore R."/>
            <person name="Mayo M."/>
            <person name="Munro S."/>
            <person name="King J."/>
            <person name="Yanchuk A."/>
            <person name="Holt R."/>
            <person name="Jones S."/>
            <person name="Marra M."/>
            <person name="Ritland C.E."/>
            <person name="Ritland K."/>
            <person name="Bohlmann J."/>
        </authorList>
    </citation>
    <scope>NUCLEOTIDE SEQUENCE</scope>
    <source>
        <tissue evidence="4">Bud</tissue>
    </source>
</reference>
<evidence type="ECO:0000256" key="1">
    <source>
        <dbReference type="ARBA" id="ARBA00023186"/>
    </source>
</evidence>
<dbReference type="GO" id="GO:0051087">
    <property type="term" value="F:protein-folding chaperone binding"/>
    <property type="evidence" value="ECO:0007669"/>
    <property type="project" value="InterPro"/>
</dbReference>
<dbReference type="InterPro" id="IPR040400">
    <property type="entry name" value="BAG5/6/7/8"/>
</dbReference>
<feature type="region of interest" description="Disordered" evidence="2">
    <location>
        <begin position="361"/>
        <end position="395"/>
    </location>
</feature>
<evidence type="ECO:0000259" key="3">
    <source>
        <dbReference type="Pfam" id="PF02179"/>
    </source>
</evidence>
<accession>D5ABG1</accession>
<keyword evidence="1" id="KW-0143">Chaperone</keyword>
<evidence type="ECO:0000256" key="2">
    <source>
        <dbReference type="SAM" id="MobiDB-lite"/>
    </source>
</evidence>
<dbReference type="SUPFAM" id="SSF63491">
    <property type="entry name" value="BAG domain"/>
    <property type="match status" value="1"/>
</dbReference>
<name>D5ABG1_PICSI</name>
<dbReference type="GO" id="GO:0006457">
    <property type="term" value="P:protein folding"/>
    <property type="evidence" value="ECO:0007669"/>
    <property type="project" value="TreeGrafter"/>
</dbReference>
<dbReference type="EMBL" id="BT123566">
    <property type="protein sequence ID" value="ADE76880.1"/>
    <property type="molecule type" value="mRNA"/>
</dbReference>
<dbReference type="PANTHER" id="PTHR33322">
    <property type="entry name" value="BAG DOMAIN CONTAINING PROTEIN, EXPRESSED"/>
    <property type="match status" value="1"/>
</dbReference>
<dbReference type="AlphaFoldDB" id="D5ABG1"/>
<protein>
    <recommendedName>
        <fullName evidence="3">BAG domain-containing protein</fullName>
    </recommendedName>
</protein>
<dbReference type="PANTHER" id="PTHR33322:SF3">
    <property type="entry name" value="BAG FAMILY MOLECULAR CHAPERONE REGULATOR 7"/>
    <property type="match status" value="1"/>
</dbReference>
<proteinExistence type="evidence at transcript level"/>
<feature type="domain" description="BAG" evidence="3">
    <location>
        <begin position="313"/>
        <end position="364"/>
    </location>
</feature>
<evidence type="ECO:0000313" key="4">
    <source>
        <dbReference type="EMBL" id="ADE76880.1"/>
    </source>
</evidence>
<organism evidence="4">
    <name type="scientific">Picea sitchensis</name>
    <name type="common">Sitka spruce</name>
    <name type="synonym">Pinus sitchensis</name>
    <dbReference type="NCBI Taxonomy" id="3332"/>
    <lineage>
        <taxon>Eukaryota</taxon>
        <taxon>Viridiplantae</taxon>
        <taxon>Streptophyta</taxon>
        <taxon>Embryophyta</taxon>
        <taxon>Tracheophyta</taxon>
        <taxon>Spermatophyta</taxon>
        <taxon>Pinopsida</taxon>
        <taxon>Pinidae</taxon>
        <taxon>Conifers I</taxon>
        <taxon>Pinales</taxon>
        <taxon>Pinaceae</taxon>
        <taxon>Picea</taxon>
    </lineage>
</organism>
<feature type="region of interest" description="Disordered" evidence="2">
    <location>
        <begin position="216"/>
        <end position="235"/>
    </location>
</feature>
<dbReference type="PROSITE" id="PS50096">
    <property type="entry name" value="IQ"/>
    <property type="match status" value="1"/>
</dbReference>